<protein>
    <recommendedName>
        <fullName evidence="8">Teneurin-like YD-shell domain-containing protein</fullName>
    </recommendedName>
</protein>
<keyword evidence="10" id="KW-1185">Reference proteome</keyword>
<evidence type="ECO:0000256" key="5">
    <source>
        <dbReference type="ARBA" id="ARBA00022837"/>
    </source>
</evidence>
<feature type="chain" id="PRO_5046477646" description="Teneurin-like YD-shell domain-containing protein" evidence="7">
    <location>
        <begin position="25"/>
        <end position="1341"/>
    </location>
</feature>
<accession>A0ABV8T631</accession>
<evidence type="ECO:0000259" key="8">
    <source>
        <dbReference type="Pfam" id="PF25023"/>
    </source>
</evidence>
<feature type="domain" description="Teneurin-like YD-shell" evidence="8">
    <location>
        <begin position="1006"/>
        <end position="1167"/>
    </location>
</feature>
<evidence type="ECO:0000256" key="1">
    <source>
        <dbReference type="ARBA" id="ARBA00004613"/>
    </source>
</evidence>
<dbReference type="PANTHER" id="PTHR32305">
    <property type="match status" value="1"/>
</dbReference>
<dbReference type="SUPFAM" id="SSF103647">
    <property type="entry name" value="TSP type-3 repeat"/>
    <property type="match status" value="1"/>
</dbReference>
<dbReference type="Pfam" id="PF25023">
    <property type="entry name" value="TEN_YD-shell"/>
    <property type="match status" value="1"/>
</dbReference>
<evidence type="ECO:0000256" key="7">
    <source>
        <dbReference type="SAM" id="SignalP"/>
    </source>
</evidence>
<evidence type="ECO:0000256" key="2">
    <source>
        <dbReference type="ARBA" id="ARBA00022525"/>
    </source>
</evidence>
<dbReference type="InterPro" id="IPR056823">
    <property type="entry name" value="TEN-like_YD-shell"/>
</dbReference>
<dbReference type="InterPro" id="IPR050708">
    <property type="entry name" value="T6SS_VgrG/RHS"/>
</dbReference>
<evidence type="ECO:0000256" key="4">
    <source>
        <dbReference type="ARBA" id="ARBA00022737"/>
    </source>
</evidence>
<sequence length="1341" mass="148944">MRRSQRFLIAIGLGWLLMVSSALAITPQDIFGKPENSFNSTNVGQFEGEYLDVRTLTLSWETKELIVPGNGGLDIVVSRSFGKTPVYGPLGNWELEVPRIHLQTTPHITTRGPQCEEPGPPDTIQLYDQPIGQPAVYTQGNWYSGPLVLLMPGERPRQLLRKLDTATQYPADVKYVTADNWIVRCVNSGRGFEVTSPNGTRYLMHEWTQLKFGDQWFGSFPGYQIFGATTVTDVHGNTLTYAYEPSGIQYQNRVASITANDGRVVTFNYYPESTAPSSRRLQTFTFNGRTWSFYYVACSSGSGRFAWQGNCLERVVQPEGLQWTYLNSSDGALIYNGPGMTRVTTPSGASVNYTYNKPIAYRGSVVNTRTVTGSTIPTSSWTYTKSMDTDYEYVTIDGPARREAYTFHRGWHDVYNDNYLYQAPRNPLLPGLLKTLLISSVDGSVLYRTVTPAYADLPAIGQSFLGAYSLPNQRKPVPLQSQTIAELAPGLSYVTAWSNFDSFGLPATMVENGNASRQTNYTYFSSASPWIANVVDSEEVVGEGIIDRTFFTNGKLQSVNKYGIAESYDYHADGSLHHRYWMKDGVQRSQTYTNYYRGTARREELPLGVTYEREVNPDGTVQWSKDPLSNTTYYEYDGLKRPTKLTPPLGAITNITWPTATRMVLTRGNFEKTVTTDALWRVSEIKEWDVTKPANEATYVRHVYDPVGRLSFKSIPSLSATEVRGLSYQYDVFDRKTRETNTADGSYASICYYCVESGTTPYKDNAEYISFVEPSGGEPHHSYQYYRSYGNPDVKELMTVQQSYYLPTNPNETKKYIDTRLGRDKLGNLTSVQQGSVLREYVYYPTKLLWKVIEPETGTTEFTYDEPGNLKTSKVANSGTTIYTYDTLNRLTDIDYPGTTPDVNKGYYADSKLRWVTNSSGRWDYTYDAARRLGTEILTTNGHTFGLGYEYDASDALKKITYPSGTEILTNPDALGRATTVGGYANSLGYHPNGELKTMTYGNGQKLTFTLDDRNYPDSIVVARGAVQRVSVGLDYNARGDLTTVVDYRDTRNSRQLRYDGVHRLTGADGPWGLGTLVYDTADNITSIALGSTTKSLQYDPATNRLSSVTGAVNYALQYDVYGNVTNNGLYSYTFNTASQLVSVPSVSGLSYQYDGNGKRIRSSASGGDTYYLYNLAGLLMYQTNVTATQSSEFFYAGDKLVARRDYGAGVNPDVDGDGLPNHIELQLGSSMTNPADATLDSDGDGLSNLAEYVAGTEFTSADTDGDGMSDGYEVRFGLNPFVNDAGLDADGDGLTNLQESQRRTNPNKVDTDNDGVPDATDPHPTFNPAIVPIIEMILND</sequence>
<proteinExistence type="predicted"/>
<gene>
    <name evidence="9" type="ORF">ACFPN2_34380</name>
</gene>
<dbReference type="InterPro" id="IPR059100">
    <property type="entry name" value="TSP3_bac"/>
</dbReference>
<keyword evidence="3 7" id="KW-0732">Signal</keyword>
<feature type="signal peptide" evidence="7">
    <location>
        <begin position="1"/>
        <end position="24"/>
    </location>
</feature>
<dbReference type="Proteomes" id="UP001595904">
    <property type="component" value="Unassembled WGS sequence"/>
</dbReference>
<keyword evidence="5" id="KW-0106">Calcium</keyword>
<dbReference type="PANTHER" id="PTHR32305:SF15">
    <property type="entry name" value="PROTEIN RHSA-RELATED"/>
    <property type="match status" value="1"/>
</dbReference>
<evidence type="ECO:0000313" key="10">
    <source>
        <dbReference type="Proteomes" id="UP001595904"/>
    </source>
</evidence>
<reference evidence="10" key="1">
    <citation type="journal article" date="2019" name="Int. J. Syst. Evol. Microbiol.">
        <title>The Global Catalogue of Microorganisms (GCM) 10K type strain sequencing project: providing services to taxonomists for standard genome sequencing and annotation.</title>
        <authorList>
            <consortium name="The Broad Institute Genomics Platform"/>
            <consortium name="The Broad Institute Genome Sequencing Center for Infectious Disease"/>
            <person name="Wu L."/>
            <person name="Ma J."/>
        </authorList>
    </citation>
    <scope>NUCLEOTIDE SEQUENCE [LARGE SCALE GENOMIC DNA]</scope>
    <source>
        <strain evidence="10">CGMCC 1.10759</strain>
    </source>
</reference>
<feature type="region of interest" description="Disordered" evidence="6">
    <location>
        <begin position="1288"/>
        <end position="1327"/>
    </location>
</feature>
<dbReference type="Pfam" id="PF18884">
    <property type="entry name" value="TSP3_bac"/>
    <property type="match status" value="3"/>
</dbReference>
<name>A0ABV8T631_9GAMM</name>
<feature type="compositionally biased region" description="Polar residues" evidence="6">
    <location>
        <begin position="1296"/>
        <end position="1309"/>
    </location>
</feature>
<keyword evidence="2" id="KW-0964">Secreted</keyword>
<evidence type="ECO:0000256" key="6">
    <source>
        <dbReference type="SAM" id="MobiDB-lite"/>
    </source>
</evidence>
<dbReference type="InterPro" id="IPR028974">
    <property type="entry name" value="TSP_type-3_rpt"/>
</dbReference>
<dbReference type="RefSeq" id="WP_380605195.1">
    <property type="nucleotide sequence ID" value="NZ_JBHSDU010000015.1"/>
</dbReference>
<dbReference type="Gene3D" id="2.180.10.10">
    <property type="entry name" value="RHS repeat-associated core"/>
    <property type="match status" value="2"/>
</dbReference>
<comment type="subcellular location">
    <subcellularLocation>
        <location evidence="1">Secreted</location>
    </subcellularLocation>
</comment>
<comment type="caution">
    <text evidence="9">The sequence shown here is derived from an EMBL/GenBank/DDBJ whole genome shotgun (WGS) entry which is preliminary data.</text>
</comment>
<evidence type="ECO:0000256" key="3">
    <source>
        <dbReference type="ARBA" id="ARBA00022729"/>
    </source>
</evidence>
<dbReference type="EMBL" id="JBHSDU010000015">
    <property type="protein sequence ID" value="MFC4314204.1"/>
    <property type="molecule type" value="Genomic_DNA"/>
</dbReference>
<evidence type="ECO:0000313" key="9">
    <source>
        <dbReference type="EMBL" id="MFC4314204.1"/>
    </source>
</evidence>
<organism evidence="9 10">
    <name type="scientific">Steroidobacter flavus</name>
    <dbReference type="NCBI Taxonomy" id="1842136"/>
    <lineage>
        <taxon>Bacteria</taxon>
        <taxon>Pseudomonadati</taxon>
        <taxon>Pseudomonadota</taxon>
        <taxon>Gammaproteobacteria</taxon>
        <taxon>Steroidobacterales</taxon>
        <taxon>Steroidobacteraceae</taxon>
        <taxon>Steroidobacter</taxon>
    </lineage>
</organism>
<keyword evidence="4" id="KW-0677">Repeat</keyword>